<dbReference type="EMBL" id="GL377307">
    <property type="protein sequence ID" value="EFI96644.1"/>
    <property type="molecule type" value="Genomic_DNA"/>
</dbReference>
<sequence length="100" mass="11440">MRPSSVPKRHRSYVDNLNKRCYHSRWDWLSLLYIPQASLGAVGLRCCVESTETATHDCRHGLRIFTAVFSSFSAGLPLSTRPRTVSFFDTLLDPPNENQR</sequence>
<evidence type="ECO:0000313" key="1">
    <source>
        <dbReference type="EMBL" id="EFI96644.1"/>
    </source>
</evidence>
<dbReference type="Proteomes" id="UP000007431">
    <property type="component" value="Unassembled WGS sequence"/>
</dbReference>
<protein>
    <submittedName>
        <fullName evidence="1">Expressed protein</fullName>
    </submittedName>
</protein>
<keyword evidence="2" id="KW-1185">Reference proteome</keyword>
<gene>
    <name evidence="1" type="ORF">SCHCODRAFT_82601</name>
</gene>
<accession>D8Q6I3</accession>
<dbReference type="InParanoid" id="D8Q6I3"/>
<dbReference type="AlphaFoldDB" id="D8Q6I3"/>
<dbReference type="HOGENOM" id="CLU_2307669_0_0_1"/>
<dbReference type="VEuPathDB" id="FungiDB:SCHCODRAFT_02306185"/>
<evidence type="ECO:0000313" key="2">
    <source>
        <dbReference type="Proteomes" id="UP000007431"/>
    </source>
</evidence>
<proteinExistence type="predicted"/>
<organism evidence="2">
    <name type="scientific">Schizophyllum commune (strain H4-8 / FGSC 9210)</name>
    <name type="common">Split gill fungus</name>
    <dbReference type="NCBI Taxonomy" id="578458"/>
    <lineage>
        <taxon>Eukaryota</taxon>
        <taxon>Fungi</taxon>
        <taxon>Dikarya</taxon>
        <taxon>Basidiomycota</taxon>
        <taxon>Agaricomycotina</taxon>
        <taxon>Agaricomycetes</taxon>
        <taxon>Agaricomycetidae</taxon>
        <taxon>Agaricales</taxon>
        <taxon>Schizophyllaceae</taxon>
        <taxon>Schizophyllum</taxon>
    </lineage>
</organism>
<name>D8Q6I3_SCHCM</name>
<reference evidence="1 2" key="1">
    <citation type="journal article" date="2010" name="Nat. Biotechnol.">
        <title>Genome sequence of the model mushroom Schizophyllum commune.</title>
        <authorList>
            <person name="Ohm R.A."/>
            <person name="de Jong J.F."/>
            <person name="Lugones L.G."/>
            <person name="Aerts A."/>
            <person name="Kothe E."/>
            <person name="Stajich J.E."/>
            <person name="de Vries R.P."/>
            <person name="Record E."/>
            <person name="Levasseur A."/>
            <person name="Baker S.E."/>
            <person name="Bartholomew K.A."/>
            <person name="Coutinho P.M."/>
            <person name="Erdmann S."/>
            <person name="Fowler T.J."/>
            <person name="Gathman A.C."/>
            <person name="Lombard V."/>
            <person name="Henrissat B."/>
            <person name="Knabe N."/>
            <person name="Kuees U."/>
            <person name="Lilly W.W."/>
            <person name="Lindquist E."/>
            <person name="Lucas S."/>
            <person name="Magnuson J.K."/>
            <person name="Piumi F."/>
            <person name="Raudaskoski M."/>
            <person name="Salamov A."/>
            <person name="Schmutz J."/>
            <person name="Schwarze F.W.M.R."/>
            <person name="vanKuyk P.A."/>
            <person name="Horton J.S."/>
            <person name="Grigoriev I.V."/>
            <person name="Woesten H.A.B."/>
        </authorList>
    </citation>
    <scope>NUCLEOTIDE SEQUENCE [LARGE SCALE GENOMIC DNA]</scope>
    <source>
        <strain evidence="2">H4-8 / FGSC 9210</strain>
    </source>
</reference>